<organism evidence="2 3">
    <name type="scientific">Catenaria anguillulae PL171</name>
    <dbReference type="NCBI Taxonomy" id="765915"/>
    <lineage>
        <taxon>Eukaryota</taxon>
        <taxon>Fungi</taxon>
        <taxon>Fungi incertae sedis</taxon>
        <taxon>Blastocladiomycota</taxon>
        <taxon>Blastocladiomycetes</taxon>
        <taxon>Blastocladiales</taxon>
        <taxon>Catenariaceae</taxon>
        <taxon>Catenaria</taxon>
    </lineage>
</organism>
<gene>
    <name evidence="2" type="ORF">BCR44DRAFT_1111409</name>
</gene>
<comment type="caution">
    <text evidence="2">The sequence shown here is derived from an EMBL/GenBank/DDBJ whole genome shotgun (WGS) entry which is preliminary data.</text>
</comment>
<evidence type="ECO:0000313" key="2">
    <source>
        <dbReference type="EMBL" id="ORZ29403.1"/>
    </source>
</evidence>
<protein>
    <submittedName>
        <fullName evidence="2">Uncharacterized protein</fullName>
    </submittedName>
</protein>
<keyword evidence="1" id="KW-0472">Membrane</keyword>
<dbReference type="AlphaFoldDB" id="A0A1Y2H6S4"/>
<keyword evidence="1" id="KW-1133">Transmembrane helix</keyword>
<feature type="transmembrane region" description="Helical" evidence="1">
    <location>
        <begin position="20"/>
        <end position="44"/>
    </location>
</feature>
<evidence type="ECO:0000313" key="3">
    <source>
        <dbReference type="Proteomes" id="UP000193411"/>
    </source>
</evidence>
<accession>A0A1Y2H6S4</accession>
<proteinExistence type="predicted"/>
<dbReference type="Proteomes" id="UP000193411">
    <property type="component" value="Unassembled WGS sequence"/>
</dbReference>
<sequence>MSIRQESRNSERRFPPTKALLAALLLIPLTVFTGFQLSPLAFIYPHAFTRYRRPVPNRYQNPIVTPTDLNPILICIHYLPIACCSTDTCLLPRPSPPHALTSSSSIESLAFLPLPDSKDPKDPVCLCCFSTVARAFASFNQLRLALLRAT</sequence>
<dbReference type="EMBL" id="MCFL01000202">
    <property type="protein sequence ID" value="ORZ29403.1"/>
    <property type="molecule type" value="Genomic_DNA"/>
</dbReference>
<keyword evidence="1" id="KW-0812">Transmembrane</keyword>
<name>A0A1Y2H6S4_9FUNG</name>
<reference evidence="2 3" key="1">
    <citation type="submission" date="2016-07" db="EMBL/GenBank/DDBJ databases">
        <title>Pervasive Adenine N6-methylation of Active Genes in Fungi.</title>
        <authorList>
            <consortium name="DOE Joint Genome Institute"/>
            <person name="Mondo S.J."/>
            <person name="Dannebaum R.O."/>
            <person name="Kuo R.C."/>
            <person name="Labutti K."/>
            <person name="Haridas S."/>
            <person name="Kuo A."/>
            <person name="Salamov A."/>
            <person name="Ahrendt S.R."/>
            <person name="Lipzen A."/>
            <person name="Sullivan W."/>
            <person name="Andreopoulos W.B."/>
            <person name="Clum A."/>
            <person name="Lindquist E."/>
            <person name="Daum C."/>
            <person name="Ramamoorthy G.K."/>
            <person name="Gryganskyi A."/>
            <person name="Culley D."/>
            <person name="Magnuson J.K."/>
            <person name="James T.Y."/>
            <person name="O'Malley M.A."/>
            <person name="Stajich J.E."/>
            <person name="Spatafora J.W."/>
            <person name="Visel A."/>
            <person name="Grigoriev I.V."/>
        </authorList>
    </citation>
    <scope>NUCLEOTIDE SEQUENCE [LARGE SCALE GENOMIC DNA]</scope>
    <source>
        <strain evidence="2 3">PL171</strain>
    </source>
</reference>
<keyword evidence="3" id="KW-1185">Reference proteome</keyword>
<evidence type="ECO:0000256" key="1">
    <source>
        <dbReference type="SAM" id="Phobius"/>
    </source>
</evidence>